<evidence type="ECO:0000313" key="12">
    <source>
        <dbReference type="Proteomes" id="UP000541444"/>
    </source>
</evidence>
<dbReference type="OrthoDB" id="550883at2759"/>
<dbReference type="Proteomes" id="UP000541444">
    <property type="component" value="Unassembled WGS sequence"/>
</dbReference>
<evidence type="ECO:0000256" key="5">
    <source>
        <dbReference type="ARBA" id="ARBA00023159"/>
    </source>
</evidence>
<dbReference type="CDD" id="cd00018">
    <property type="entry name" value="AP2"/>
    <property type="match status" value="1"/>
</dbReference>
<dbReference type="PRINTS" id="PR00367">
    <property type="entry name" value="ETHRSPELEMNT"/>
</dbReference>
<dbReference type="FunFam" id="3.30.730.10:FF:000001">
    <property type="entry name" value="Ethylene-responsive transcription factor 2"/>
    <property type="match status" value="1"/>
</dbReference>
<dbReference type="GO" id="GO:0000976">
    <property type="term" value="F:transcription cis-regulatory region binding"/>
    <property type="evidence" value="ECO:0007669"/>
    <property type="project" value="TreeGrafter"/>
</dbReference>
<evidence type="ECO:0000256" key="6">
    <source>
        <dbReference type="ARBA" id="ARBA00023163"/>
    </source>
</evidence>
<keyword evidence="3" id="KW-0346">Stress response</keyword>
<dbReference type="InterPro" id="IPR001471">
    <property type="entry name" value="AP2/ERF_dom"/>
</dbReference>
<dbReference type="PANTHER" id="PTHR31241:SF62">
    <property type="entry name" value="DEHYDRATION-RESPONSIVE ELEMENT-BINDING PROTEIN 2D"/>
    <property type="match status" value="1"/>
</dbReference>
<comment type="subcellular location">
    <subcellularLocation>
        <location evidence="1">Nucleus</location>
    </subcellularLocation>
</comment>
<evidence type="ECO:0000256" key="4">
    <source>
        <dbReference type="ARBA" id="ARBA00023125"/>
    </source>
</evidence>
<evidence type="ECO:0000256" key="9">
    <source>
        <dbReference type="SAM" id="MobiDB-lite"/>
    </source>
</evidence>
<keyword evidence="12" id="KW-1185">Reference proteome</keyword>
<keyword evidence="5" id="KW-0010">Activator</keyword>
<protein>
    <recommendedName>
        <fullName evidence="10">AP2/ERF domain-containing protein</fullName>
    </recommendedName>
</protein>
<feature type="region of interest" description="Disordered" evidence="9">
    <location>
        <begin position="107"/>
        <end position="136"/>
    </location>
</feature>
<evidence type="ECO:0000256" key="3">
    <source>
        <dbReference type="ARBA" id="ARBA00023016"/>
    </source>
</evidence>
<sequence>MELAEQKIMKKSCQRSSRRGCMRGKGGPDNSKCTYRGVRQRTWGKWVAEIREPNRGARLWLGTFNTSTEAAVAYDNVARKLYGSTAKLNLPESRVEGRQAGSVGVGVGVGEESDMSSSTTSSEAGTDGMGKSTKRGDDIGEFWESMNSSLPEIVNDQQSFWLESMPMMVDMPQISTGNLGGVSWDSLQLPYSG</sequence>
<dbReference type="GO" id="GO:0006950">
    <property type="term" value="P:response to stress"/>
    <property type="evidence" value="ECO:0007669"/>
    <property type="project" value="TreeGrafter"/>
</dbReference>
<evidence type="ECO:0000313" key="11">
    <source>
        <dbReference type="EMBL" id="KAF6154012.1"/>
    </source>
</evidence>
<keyword evidence="7" id="KW-0539">Nucleus</keyword>
<dbReference type="Gene3D" id="3.30.730.10">
    <property type="entry name" value="AP2/ERF domain"/>
    <property type="match status" value="1"/>
</dbReference>
<dbReference type="PANTHER" id="PTHR31241">
    <property type="entry name" value="DEHYDRATION-RESPONSIVE ELEMENT-BINDING PROTEIN 2C"/>
    <property type="match status" value="1"/>
</dbReference>
<evidence type="ECO:0000256" key="8">
    <source>
        <dbReference type="ARBA" id="ARBA00024343"/>
    </source>
</evidence>
<evidence type="ECO:0000256" key="1">
    <source>
        <dbReference type="ARBA" id="ARBA00004123"/>
    </source>
</evidence>
<dbReference type="EMBL" id="JACGCM010001538">
    <property type="protein sequence ID" value="KAF6154012.1"/>
    <property type="molecule type" value="Genomic_DNA"/>
</dbReference>
<dbReference type="AlphaFoldDB" id="A0A7J7MGR3"/>
<dbReference type="GO" id="GO:0003700">
    <property type="term" value="F:DNA-binding transcription factor activity"/>
    <property type="evidence" value="ECO:0007669"/>
    <property type="project" value="InterPro"/>
</dbReference>
<evidence type="ECO:0000256" key="2">
    <source>
        <dbReference type="ARBA" id="ARBA00023015"/>
    </source>
</evidence>
<organism evidence="11 12">
    <name type="scientific">Kingdonia uniflora</name>
    <dbReference type="NCBI Taxonomy" id="39325"/>
    <lineage>
        <taxon>Eukaryota</taxon>
        <taxon>Viridiplantae</taxon>
        <taxon>Streptophyta</taxon>
        <taxon>Embryophyta</taxon>
        <taxon>Tracheophyta</taxon>
        <taxon>Spermatophyta</taxon>
        <taxon>Magnoliopsida</taxon>
        <taxon>Ranunculales</taxon>
        <taxon>Circaeasteraceae</taxon>
        <taxon>Kingdonia</taxon>
    </lineage>
</organism>
<dbReference type="PROSITE" id="PS51032">
    <property type="entry name" value="AP2_ERF"/>
    <property type="match status" value="1"/>
</dbReference>
<reference evidence="11 12" key="1">
    <citation type="journal article" date="2020" name="IScience">
        <title>Genome Sequencing of the Endangered Kingdonia uniflora (Circaeasteraceae, Ranunculales) Reveals Potential Mechanisms of Evolutionary Specialization.</title>
        <authorList>
            <person name="Sun Y."/>
            <person name="Deng T."/>
            <person name="Zhang A."/>
            <person name="Moore M.J."/>
            <person name="Landis J.B."/>
            <person name="Lin N."/>
            <person name="Zhang H."/>
            <person name="Zhang X."/>
            <person name="Huang J."/>
            <person name="Zhang X."/>
            <person name="Sun H."/>
            <person name="Wang H."/>
        </authorList>
    </citation>
    <scope>NUCLEOTIDE SEQUENCE [LARGE SCALE GENOMIC DNA]</scope>
    <source>
        <strain evidence="11">TB1705</strain>
        <tissue evidence="11">Leaf</tissue>
    </source>
</reference>
<dbReference type="InterPro" id="IPR016177">
    <property type="entry name" value="DNA-bd_dom_sf"/>
</dbReference>
<dbReference type="Pfam" id="PF00847">
    <property type="entry name" value="AP2"/>
    <property type="match status" value="1"/>
</dbReference>
<keyword evidence="6" id="KW-0804">Transcription</keyword>
<feature type="domain" description="AP2/ERF" evidence="10">
    <location>
        <begin position="34"/>
        <end position="91"/>
    </location>
</feature>
<gene>
    <name evidence="11" type="ORF">GIB67_026666</name>
</gene>
<feature type="compositionally biased region" description="Low complexity" evidence="9">
    <location>
        <begin position="115"/>
        <end position="126"/>
    </location>
</feature>
<proteinExistence type="inferred from homology"/>
<dbReference type="GO" id="GO:0005634">
    <property type="term" value="C:nucleus"/>
    <property type="evidence" value="ECO:0007669"/>
    <property type="project" value="UniProtKB-SubCell"/>
</dbReference>
<evidence type="ECO:0000259" key="10">
    <source>
        <dbReference type="PROSITE" id="PS51032"/>
    </source>
</evidence>
<keyword evidence="2" id="KW-0805">Transcription regulation</keyword>
<comment type="similarity">
    <text evidence="8">Belongs to the AP2/ERF transcription factor family. ERF subfamily.</text>
</comment>
<dbReference type="SUPFAM" id="SSF54171">
    <property type="entry name" value="DNA-binding domain"/>
    <property type="match status" value="1"/>
</dbReference>
<dbReference type="GO" id="GO:0045893">
    <property type="term" value="P:positive regulation of DNA-templated transcription"/>
    <property type="evidence" value="ECO:0007669"/>
    <property type="project" value="TreeGrafter"/>
</dbReference>
<dbReference type="SMART" id="SM00380">
    <property type="entry name" value="AP2"/>
    <property type="match status" value="1"/>
</dbReference>
<comment type="caution">
    <text evidence="11">The sequence shown here is derived from an EMBL/GenBank/DDBJ whole genome shotgun (WGS) entry which is preliminary data.</text>
</comment>
<dbReference type="InterPro" id="IPR036955">
    <property type="entry name" value="AP2/ERF_dom_sf"/>
</dbReference>
<keyword evidence="4" id="KW-0238">DNA-binding</keyword>
<name>A0A7J7MGR3_9MAGN</name>
<accession>A0A7J7MGR3</accession>
<evidence type="ECO:0000256" key="7">
    <source>
        <dbReference type="ARBA" id="ARBA00023242"/>
    </source>
</evidence>